<evidence type="ECO:0000256" key="2">
    <source>
        <dbReference type="ARBA" id="ARBA00022723"/>
    </source>
</evidence>
<keyword evidence="5" id="KW-0805">Transcription regulation</keyword>
<keyword evidence="13" id="KW-1185">Reference proteome</keyword>
<evidence type="ECO:0000256" key="1">
    <source>
        <dbReference type="ARBA" id="ARBA00004123"/>
    </source>
</evidence>
<protein>
    <recommendedName>
        <fullName evidence="11">Nuclear receptor domain-containing protein</fullName>
    </recommendedName>
</protein>
<sequence length="141" mass="14973">MSPPSSLNGYSVDSCSGDGAMGRSSGGGKGSSVSGMGTKKGPAPRQQEELCLVCGDRASGYHYNALTCEGCKGVVPEAQCTEKRKAKMAQKDKDKPNSTTNGSPEMKYPEAKILFGILGEFYLSSLNTTLAKKHYQQMGEY</sequence>
<evidence type="ECO:0000256" key="3">
    <source>
        <dbReference type="ARBA" id="ARBA00022771"/>
    </source>
</evidence>
<dbReference type="EMBL" id="KZ308340">
    <property type="protein sequence ID" value="KAG8227775.1"/>
    <property type="molecule type" value="Genomic_DNA"/>
</dbReference>
<dbReference type="PANTHER" id="PTHR24082:SF507">
    <property type="entry name" value="BILE ACID RECEPTOR-RELATED"/>
    <property type="match status" value="1"/>
</dbReference>
<comment type="caution">
    <text evidence="12">The sequence shown here is derived from an EMBL/GenBank/DDBJ whole genome shotgun (WGS) entry which is preliminary data.</text>
</comment>
<keyword evidence="7" id="KW-0804">Transcription</keyword>
<dbReference type="SMART" id="SM00399">
    <property type="entry name" value="ZnF_C4"/>
    <property type="match status" value="1"/>
</dbReference>
<dbReference type="InterPro" id="IPR013088">
    <property type="entry name" value="Znf_NHR/GATA"/>
</dbReference>
<evidence type="ECO:0000256" key="7">
    <source>
        <dbReference type="ARBA" id="ARBA00023163"/>
    </source>
</evidence>
<reference evidence="12" key="2">
    <citation type="submission" date="2017-10" db="EMBL/GenBank/DDBJ databases">
        <title>Ladona fulva Genome sequencing and assembly.</title>
        <authorList>
            <person name="Murali S."/>
            <person name="Richards S."/>
            <person name="Bandaranaike D."/>
            <person name="Bellair M."/>
            <person name="Blankenburg K."/>
            <person name="Chao H."/>
            <person name="Dinh H."/>
            <person name="Doddapaneni H."/>
            <person name="Dugan-Rocha S."/>
            <person name="Elkadiri S."/>
            <person name="Gnanaolivu R."/>
            <person name="Hernandez B."/>
            <person name="Skinner E."/>
            <person name="Javaid M."/>
            <person name="Lee S."/>
            <person name="Li M."/>
            <person name="Ming W."/>
            <person name="Munidasa M."/>
            <person name="Muniz J."/>
            <person name="Nguyen L."/>
            <person name="Hughes D."/>
            <person name="Osuji N."/>
            <person name="Pu L.-L."/>
            <person name="Puazo M."/>
            <person name="Qu C."/>
            <person name="Quiroz J."/>
            <person name="Raj R."/>
            <person name="Weissenberger G."/>
            <person name="Xin Y."/>
            <person name="Zou X."/>
            <person name="Han Y."/>
            <person name="Worley K."/>
            <person name="Muzny D."/>
            <person name="Gibbs R."/>
        </authorList>
    </citation>
    <scope>NUCLEOTIDE SEQUENCE</scope>
    <source>
        <strain evidence="12">Sampled in the wild</strain>
    </source>
</reference>
<name>A0A8K0K5S9_LADFU</name>
<evidence type="ECO:0000313" key="13">
    <source>
        <dbReference type="Proteomes" id="UP000792457"/>
    </source>
</evidence>
<feature type="region of interest" description="Disordered" evidence="10">
    <location>
        <begin position="1"/>
        <end position="45"/>
    </location>
</feature>
<dbReference type="Gene3D" id="3.30.50.10">
    <property type="entry name" value="Erythroid Transcription Factor GATA-1, subunit A"/>
    <property type="match status" value="1"/>
</dbReference>
<keyword evidence="9" id="KW-0539">Nucleus</keyword>
<accession>A0A8K0K5S9</accession>
<dbReference type="GO" id="GO:0030154">
    <property type="term" value="P:cell differentiation"/>
    <property type="evidence" value="ECO:0007669"/>
    <property type="project" value="TreeGrafter"/>
</dbReference>
<evidence type="ECO:0000256" key="8">
    <source>
        <dbReference type="ARBA" id="ARBA00023170"/>
    </source>
</evidence>
<dbReference type="Pfam" id="PF00105">
    <property type="entry name" value="zf-C4"/>
    <property type="match status" value="1"/>
</dbReference>
<keyword evidence="8" id="KW-0675">Receptor</keyword>
<dbReference type="PANTHER" id="PTHR24082">
    <property type="entry name" value="NUCLEAR HORMONE RECEPTOR"/>
    <property type="match status" value="1"/>
</dbReference>
<organism evidence="12 13">
    <name type="scientific">Ladona fulva</name>
    <name type="common">Scarce chaser dragonfly</name>
    <name type="synonym">Libellula fulva</name>
    <dbReference type="NCBI Taxonomy" id="123851"/>
    <lineage>
        <taxon>Eukaryota</taxon>
        <taxon>Metazoa</taxon>
        <taxon>Ecdysozoa</taxon>
        <taxon>Arthropoda</taxon>
        <taxon>Hexapoda</taxon>
        <taxon>Insecta</taxon>
        <taxon>Pterygota</taxon>
        <taxon>Palaeoptera</taxon>
        <taxon>Odonata</taxon>
        <taxon>Epiprocta</taxon>
        <taxon>Anisoptera</taxon>
        <taxon>Libelluloidea</taxon>
        <taxon>Libellulidae</taxon>
        <taxon>Ladona</taxon>
    </lineage>
</organism>
<evidence type="ECO:0000313" key="12">
    <source>
        <dbReference type="EMBL" id="KAG8227775.1"/>
    </source>
</evidence>
<dbReference type="GO" id="GO:0004879">
    <property type="term" value="F:nuclear receptor activity"/>
    <property type="evidence" value="ECO:0007669"/>
    <property type="project" value="TreeGrafter"/>
</dbReference>
<gene>
    <name evidence="12" type="ORF">J437_LFUL006409</name>
</gene>
<dbReference type="Proteomes" id="UP000792457">
    <property type="component" value="Unassembled WGS sequence"/>
</dbReference>
<dbReference type="GO" id="GO:0090575">
    <property type="term" value="C:RNA polymerase II transcription regulator complex"/>
    <property type="evidence" value="ECO:0007669"/>
    <property type="project" value="TreeGrafter"/>
</dbReference>
<feature type="compositionally biased region" description="Low complexity" evidence="10">
    <location>
        <begin position="31"/>
        <end position="41"/>
    </location>
</feature>
<proteinExistence type="predicted"/>
<keyword evidence="3" id="KW-0863">Zinc-finger</keyword>
<evidence type="ECO:0000256" key="9">
    <source>
        <dbReference type="ARBA" id="ARBA00023242"/>
    </source>
</evidence>
<dbReference type="GO" id="GO:0000122">
    <property type="term" value="P:negative regulation of transcription by RNA polymerase II"/>
    <property type="evidence" value="ECO:0007669"/>
    <property type="project" value="TreeGrafter"/>
</dbReference>
<dbReference type="InterPro" id="IPR001628">
    <property type="entry name" value="Znf_hrmn_rcpt"/>
</dbReference>
<feature type="region of interest" description="Disordered" evidence="10">
    <location>
        <begin position="82"/>
        <end position="106"/>
    </location>
</feature>
<comment type="subcellular location">
    <subcellularLocation>
        <location evidence="1">Nucleus</location>
    </subcellularLocation>
</comment>
<evidence type="ECO:0000256" key="5">
    <source>
        <dbReference type="ARBA" id="ARBA00023015"/>
    </source>
</evidence>
<dbReference type="GO" id="GO:0000978">
    <property type="term" value="F:RNA polymerase II cis-regulatory region sequence-specific DNA binding"/>
    <property type="evidence" value="ECO:0007669"/>
    <property type="project" value="TreeGrafter"/>
</dbReference>
<evidence type="ECO:0000259" key="11">
    <source>
        <dbReference type="SMART" id="SM00399"/>
    </source>
</evidence>
<dbReference type="GO" id="GO:0045944">
    <property type="term" value="P:positive regulation of transcription by RNA polymerase II"/>
    <property type="evidence" value="ECO:0007669"/>
    <property type="project" value="TreeGrafter"/>
</dbReference>
<feature type="compositionally biased region" description="Polar residues" evidence="10">
    <location>
        <begin position="1"/>
        <end position="14"/>
    </location>
</feature>
<evidence type="ECO:0000256" key="6">
    <source>
        <dbReference type="ARBA" id="ARBA00023125"/>
    </source>
</evidence>
<dbReference type="SUPFAM" id="SSF57716">
    <property type="entry name" value="Glucocorticoid receptor-like (DNA-binding domain)"/>
    <property type="match status" value="1"/>
</dbReference>
<keyword evidence="2" id="KW-0479">Metal-binding</keyword>
<dbReference type="OrthoDB" id="5837785at2759"/>
<dbReference type="InterPro" id="IPR050234">
    <property type="entry name" value="Nuclear_hormone_rcpt_NR1"/>
</dbReference>
<reference evidence="12" key="1">
    <citation type="submission" date="2013-04" db="EMBL/GenBank/DDBJ databases">
        <authorList>
            <person name="Qu J."/>
            <person name="Murali S.C."/>
            <person name="Bandaranaike D."/>
            <person name="Bellair M."/>
            <person name="Blankenburg K."/>
            <person name="Chao H."/>
            <person name="Dinh H."/>
            <person name="Doddapaneni H."/>
            <person name="Downs B."/>
            <person name="Dugan-Rocha S."/>
            <person name="Elkadiri S."/>
            <person name="Gnanaolivu R.D."/>
            <person name="Hernandez B."/>
            <person name="Javaid M."/>
            <person name="Jayaseelan J.C."/>
            <person name="Lee S."/>
            <person name="Li M."/>
            <person name="Ming W."/>
            <person name="Munidasa M."/>
            <person name="Muniz J."/>
            <person name="Nguyen L."/>
            <person name="Ongeri F."/>
            <person name="Osuji N."/>
            <person name="Pu L.-L."/>
            <person name="Puazo M."/>
            <person name="Qu C."/>
            <person name="Quiroz J."/>
            <person name="Raj R."/>
            <person name="Weissenberger G."/>
            <person name="Xin Y."/>
            <person name="Zou X."/>
            <person name="Han Y."/>
            <person name="Richards S."/>
            <person name="Worley K."/>
            <person name="Muzny D."/>
            <person name="Gibbs R."/>
        </authorList>
    </citation>
    <scope>NUCLEOTIDE SEQUENCE</scope>
    <source>
        <strain evidence="12">Sampled in the wild</strain>
    </source>
</reference>
<evidence type="ECO:0000256" key="10">
    <source>
        <dbReference type="SAM" id="MobiDB-lite"/>
    </source>
</evidence>
<evidence type="ECO:0000256" key="4">
    <source>
        <dbReference type="ARBA" id="ARBA00022833"/>
    </source>
</evidence>
<feature type="domain" description="Nuclear receptor" evidence="11">
    <location>
        <begin position="48"/>
        <end position="86"/>
    </location>
</feature>
<dbReference type="AlphaFoldDB" id="A0A8K0K5S9"/>
<dbReference type="GO" id="GO:0008270">
    <property type="term" value="F:zinc ion binding"/>
    <property type="evidence" value="ECO:0007669"/>
    <property type="project" value="UniProtKB-KW"/>
</dbReference>
<keyword evidence="4" id="KW-0862">Zinc</keyword>
<keyword evidence="6" id="KW-0238">DNA-binding</keyword>
<dbReference type="PRINTS" id="PR00047">
    <property type="entry name" value="STROIDFINGER"/>
</dbReference>